<organism evidence="1 2">
    <name type="scientific">Methylobacter tundripaludum (strain ATCC BAA-1195 / DSM 17260 / SV96)</name>
    <dbReference type="NCBI Taxonomy" id="697282"/>
    <lineage>
        <taxon>Bacteria</taxon>
        <taxon>Pseudomonadati</taxon>
        <taxon>Pseudomonadota</taxon>
        <taxon>Gammaproteobacteria</taxon>
        <taxon>Methylococcales</taxon>
        <taxon>Methylococcaceae</taxon>
        <taxon>Methylobacter</taxon>
    </lineage>
</organism>
<name>G3IU72_METTV</name>
<gene>
    <name evidence="1" type="ORF">Mettu_1494</name>
</gene>
<protein>
    <submittedName>
        <fullName evidence="1">Uncharacterized protein</fullName>
    </submittedName>
</protein>
<dbReference type="AlphaFoldDB" id="G3IU72"/>
<dbReference type="RefSeq" id="WP_006890638.1">
    <property type="nucleotide sequence ID" value="NZ_JH109152.1"/>
</dbReference>
<dbReference type="EMBL" id="JH109152">
    <property type="protein sequence ID" value="EGW22670.1"/>
    <property type="molecule type" value="Genomic_DNA"/>
</dbReference>
<keyword evidence="2" id="KW-1185">Reference proteome</keyword>
<reference evidence="1 2" key="1">
    <citation type="submission" date="2011-06" db="EMBL/GenBank/DDBJ databases">
        <title>Genomic sequence of Methylobacter tundripaludum SV96.</title>
        <authorList>
            <consortium name="US DOE Joint Genome Institute"/>
            <person name="Lucas S."/>
            <person name="Han J."/>
            <person name="Lapidus A."/>
            <person name="Cheng J.-F."/>
            <person name="Goodwin L."/>
            <person name="Pitluck S."/>
            <person name="Held B."/>
            <person name="Detter J.C."/>
            <person name="Han C."/>
            <person name="Tapia R."/>
            <person name="Land M."/>
            <person name="Hauser L."/>
            <person name="Kyrpides N."/>
            <person name="Ivanova N."/>
            <person name="Ovchinnikova G."/>
            <person name="Pagani I."/>
            <person name="Klotz M.G."/>
            <person name="Dispirito A.A."/>
            <person name="Murrell J.C."/>
            <person name="Dunfield P."/>
            <person name="Kalyuzhnaya M.G."/>
            <person name="Svenning M."/>
            <person name="Trotsenko Y.A."/>
            <person name="Stein L.Y."/>
            <person name="Woyke T."/>
        </authorList>
    </citation>
    <scope>NUCLEOTIDE SEQUENCE [LARGE SCALE GENOMIC DNA]</scope>
    <source>
        <strain evidence="2">ATCC BAA-1195 / DSM 17260 / SV96</strain>
    </source>
</reference>
<sequence>MKANEFDKNFDEGDDIQNALDLSKTKRNPWKEPSITAKFSAEEKAIAVYVESDSAVSIDNVENEKKRYTQIARSQMSKTNQCGMNHHENSKNKH</sequence>
<dbReference type="STRING" id="697282.Mettu_1494"/>
<evidence type="ECO:0000313" key="1">
    <source>
        <dbReference type="EMBL" id="EGW22670.1"/>
    </source>
</evidence>
<proteinExistence type="predicted"/>
<dbReference type="HOGENOM" id="CLU_2382868_0_0_6"/>
<evidence type="ECO:0000313" key="2">
    <source>
        <dbReference type="Proteomes" id="UP000004664"/>
    </source>
</evidence>
<accession>G3IU72</accession>
<dbReference type="Proteomes" id="UP000004664">
    <property type="component" value="Unassembled WGS sequence"/>
</dbReference>